<reference evidence="2 3" key="1">
    <citation type="submission" date="2023-07" db="EMBL/GenBank/DDBJ databases">
        <title>Genomic Encyclopedia of Type Strains, Phase IV (KMG-IV): sequencing the most valuable type-strain genomes for metagenomic binning, comparative biology and taxonomic classification.</title>
        <authorList>
            <person name="Goeker M."/>
        </authorList>
    </citation>
    <scope>NUCLEOTIDE SEQUENCE [LARGE SCALE GENOMIC DNA]</scope>
    <source>
        <strain evidence="2 3">DSM 23948</strain>
    </source>
</reference>
<dbReference type="SUPFAM" id="SSF160387">
    <property type="entry name" value="NosL/MerB-like"/>
    <property type="match status" value="1"/>
</dbReference>
<proteinExistence type="predicted"/>
<feature type="signal peptide" evidence="1">
    <location>
        <begin position="1"/>
        <end position="22"/>
    </location>
</feature>
<comment type="caution">
    <text evidence="2">The sequence shown here is derived from an EMBL/GenBank/DDBJ whole genome shotgun (WGS) entry which is preliminary data.</text>
</comment>
<organism evidence="2 3">
    <name type="scientific">Anoxybacillus andreesenii</name>
    <dbReference type="NCBI Taxonomy" id="1325932"/>
    <lineage>
        <taxon>Bacteria</taxon>
        <taxon>Bacillati</taxon>
        <taxon>Bacillota</taxon>
        <taxon>Bacilli</taxon>
        <taxon>Bacillales</taxon>
        <taxon>Anoxybacillaceae</taxon>
        <taxon>Anoxybacillus</taxon>
    </lineage>
</organism>
<keyword evidence="3" id="KW-1185">Reference proteome</keyword>
<gene>
    <name evidence="2" type="ORF">J2S07_001168</name>
</gene>
<dbReference type="EMBL" id="JAUSTU010000004">
    <property type="protein sequence ID" value="MDQ0154864.1"/>
    <property type="molecule type" value="Genomic_DNA"/>
</dbReference>
<dbReference type="RefSeq" id="WP_307149448.1">
    <property type="nucleotide sequence ID" value="NZ_JAUSTU010000004.1"/>
</dbReference>
<dbReference type="InterPro" id="IPR008719">
    <property type="entry name" value="N2O_reductase_NosL"/>
</dbReference>
<dbReference type="PROSITE" id="PS51257">
    <property type="entry name" value="PROKAR_LIPOPROTEIN"/>
    <property type="match status" value="1"/>
</dbReference>
<sequence length="151" mass="17673">MNRFRWLILCILLLAGCSQEQSFEPDEINPEIDVCEICNMGIVHENYATQVIAKNGDVYKFDDIGCMMEFLQDEQTIKEEDVAKKYVRDVNTGEWIELEKAFHSYHPDHWTPMANGVVTFKDKQSAQEYENRIGEVYDYQALLEHNWSSQP</sequence>
<evidence type="ECO:0000313" key="3">
    <source>
        <dbReference type="Proteomes" id="UP001231362"/>
    </source>
</evidence>
<dbReference type="Proteomes" id="UP001231362">
    <property type="component" value="Unassembled WGS sequence"/>
</dbReference>
<evidence type="ECO:0000313" key="2">
    <source>
        <dbReference type="EMBL" id="MDQ0154864.1"/>
    </source>
</evidence>
<dbReference type="PANTHER" id="PTHR41247:SF1">
    <property type="entry name" value="HTH-TYPE TRANSCRIPTIONAL REPRESSOR YCNK"/>
    <property type="match status" value="1"/>
</dbReference>
<dbReference type="Pfam" id="PF05573">
    <property type="entry name" value="NosL"/>
    <property type="match status" value="1"/>
</dbReference>
<feature type="chain" id="PRO_5046549472" evidence="1">
    <location>
        <begin position="23"/>
        <end position="151"/>
    </location>
</feature>
<accession>A0ABT9V1P5</accession>
<evidence type="ECO:0000256" key="1">
    <source>
        <dbReference type="SAM" id="SignalP"/>
    </source>
</evidence>
<protein>
    <submittedName>
        <fullName evidence="2">Copper chaperone NosL</fullName>
    </submittedName>
</protein>
<keyword evidence="1" id="KW-0732">Signal</keyword>
<dbReference type="PANTHER" id="PTHR41247">
    <property type="entry name" value="HTH-TYPE TRANSCRIPTIONAL REPRESSOR YCNK"/>
    <property type="match status" value="1"/>
</dbReference>
<name>A0ABT9V1P5_9BACL</name>